<reference evidence="4 5" key="1">
    <citation type="submission" date="2018-08" db="EMBL/GenBank/DDBJ databases">
        <title>Genomic Encyclopedia of Type Strains, Phase IV (KMG-IV): sequencing the most valuable type-strain genomes for metagenomic binning, comparative biology and taxonomic classification.</title>
        <authorList>
            <person name="Goeker M."/>
        </authorList>
    </citation>
    <scope>NUCLEOTIDE SEQUENCE [LARGE SCALE GENOMIC DNA]</scope>
    <source>
        <strain evidence="4 5">DSM 23923</strain>
    </source>
</reference>
<comment type="similarity">
    <text evidence="2">Belongs to the CDP-alcohol phosphatidyltransferase class-I family.</text>
</comment>
<name>A0A347ZSB0_9CHLR</name>
<gene>
    <name evidence="4" type="ORF">DFR64_1121</name>
</gene>
<evidence type="ECO:0000256" key="2">
    <source>
        <dbReference type="RuleBase" id="RU003750"/>
    </source>
</evidence>
<dbReference type="GO" id="GO:0008654">
    <property type="term" value="P:phospholipid biosynthetic process"/>
    <property type="evidence" value="ECO:0007669"/>
    <property type="project" value="InterPro"/>
</dbReference>
<dbReference type="RefSeq" id="WP_116224380.1">
    <property type="nucleotide sequence ID" value="NZ_AP018437.1"/>
</dbReference>
<evidence type="ECO:0000256" key="3">
    <source>
        <dbReference type="SAM" id="Phobius"/>
    </source>
</evidence>
<dbReference type="Gene3D" id="1.20.120.1760">
    <property type="match status" value="1"/>
</dbReference>
<keyword evidence="1 2" id="KW-0808">Transferase</keyword>
<dbReference type="InterPro" id="IPR048254">
    <property type="entry name" value="CDP_ALCOHOL_P_TRANSF_CS"/>
</dbReference>
<dbReference type="GO" id="GO:0016020">
    <property type="term" value="C:membrane"/>
    <property type="evidence" value="ECO:0007669"/>
    <property type="project" value="InterPro"/>
</dbReference>
<evidence type="ECO:0000313" key="4">
    <source>
        <dbReference type="EMBL" id="REG11243.1"/>
    </source>
</evidence>
<feature type="transmembrane region" description="Helical" evidence="3">
    <location>
        <begin position="113"/>
        <end position="133"/>
    </location>
</feature>
<accession>A0A347ZSB0</accession>
<dbReference type="Pfam" id="PF01066">
    <property type="entry name" value="CDP-OH_P_transf"/>
    <property type="match status" value="1"/>
</dbReference>
<dbReference type="EMBL" id="QUMS01000001">
    <property type="protein sequence ID" value="REG11243.1"/>
    <property type="molecule type" value="Genomic_DNA"/>
</dbReference>
<dbReference type="Proteomes" id="UP000256388">
    <property type="component" value="Unassembled WGS sequence"/>
</dbReference>
<evidence type="ECO:0000256" key="1">
    <source>
        <dbReference type="ARBA" id="ARBA00022679"/>
    </source>
</evidence>
<keyword evidence="3" id="KW-0472">Membrane</keyword>
<dbReference type="AlphaFoldDB" id="A0A347ZSB0"/>
<keyword evidence="5" id="KW-1185">Reference proteome</keyword>
<organism evidence="4 5">
    <name type="scientific">Pelolinea submarina</name>
    <dbReference type="NCBI Taxonomy" id="913107"/>
    <lineage>
        <taxon>Bacteria</taxon>
        <taxon>Bacillati</taxon>
        <taxon>Chloroflexota</taxon>
        <taxon>Anaerolineae</taxon>
        <taxon>Anaerolineales</taxon>
        <taxon>Anaerolineaceae</taxon>
        <taxon>Pelolinea</taxon>
    </lineage>
</organism>
<proteinExistence type="inferred from homology"/>
<dbReference type="OrthoDB" id="116551at2"/>
<comment type="caution">
    <text evidence="4">The sequence shown here is derived from an EMBL/GenBank/DDBJ whole genome shotgun (WGS) entry which is preliminary data.</text>
</comment>
<sequence length="192" mass="21132">MTFTDKLRKFFANFLNTIGGWLLKTGISPNTITITGVIFNVAAAYFIATGSLRLGGLIVALSGPLDALDGTLARLKQNNRPFGGLLDSVADRFSEMAIMFGLLLYFFGRGHLLGVILVFAALTGSVMVSYVRARAQSLGCDPKIGLLTRVERYLITSLCLLFAQPLAGLWVLAVFTYVTVFQRIWFSWKELH</sequence>
<dbReference type="InterPro" id="IPR000462">
    <property type="entry name" value="CDP-OH_P_trans"/>
</dbReference>
<keyword evidence="3" id="KW-1133">Transmembrane helix</keyword>
<feature type="transmembrane region" description="Helical" evidence="3">
    <location>
        <begin position="45"/>
        <end position="68"/>
    </location>
</feature>
<dbReference type="PROSITE" id="PS00379">
    <property type="entry name" value="CDP_ALCOHOL_P_TRANSF"/>
    <property type="match status" value="1"/>
</dbReference>
<protein>
    <submittedName>
        <fullName evidence="4">CDP-diacylglycerol--glycerol-3-phosphate 3-phosphatidyltransferase</fullName>
    </submittedName>
</protein>
<keyword evidence="3" id="KW-0812">Transmembrane</keyword>
<feature type="transmembrane region" description="Helical" evidence="3">
    <location>
        <begin position="153"/>
        <end position="178"/>
    </location>
</feature>
<evidence type="ECO:0000313" key="5">
    <source>
        <dbReference type="Proteomes" id="UP000256388"/>
    </source>
</evidence>
<dbReference type="GO" id="GO:0016780">
    <property type="term" value="F:phosphotransferase activity, for other substituted phosphate groups"/>
    <property type="evidence" value="ECO:0007669"/>
    <property type="project" value="InterPro"/>
</dbReference>
<dbReference type="InterPro" id="IPR043130">
    <property type="entry name" value="CDP-OH_PTrfase_TM_dom"/>
</dbReference>